<dbReference type="SUPFAM" id="SSF52540">
    <property type="entry name" value="P-loop containing nucleoside triphosphate hydrolases"/>
    <property type="match status" value="1"/>
</dbReference>
<dbReference type="InterPro" id="IPR027417">
    <property type="entry name" value="P-loop_NTPase"/>
</dbReference>
<dbReference type="GO" id="GO:0005524">
    <property type="term" value="F:ATP binding"/>
    <property type="evidence" value="ECO:0007669"/>
    <property type="project" value="UniProtKB-KW"/>
</dbReference>
<evidence type="ECO:0000313" key="13">
    <source>
        <dbReference type="Proteomes" id="UP000323708"/>
    </source>
</evidence>
<feature type="transmembrane region" description="Helical" evidence="9">
    <location>
        <begin position="240"/>
        <end position="259"/>
    </location>
</feature>
<evidence type="ECO:0000256" key="5">
    <source>
        <dbReference type="ARBA" id="ARBA00022741"/>
    </source>
</evidence>
<feature type="transmembrane region" description="Helical" evidence="9">
    <location>
        <begin position="157"/>
        <end position="175"/>
    </location>
</feature>
<dbReference type="PROSITE" id="PS00211">
    <property type="entry name" value="ABC_TRANSPORTER_1"/>
    <property type="match status" value="1"/>
</dbReference>
<evidence type="ECO:0000256" key="2">
    <source>
        <dbReference type="ARBA" id="ARBA00022448"/>
    </source>
</evidence>
<name>A0A5B0WQT7_9GAMM</name>
<sequence>MRELLRHITPPPRALALSVLLMLAGTVLTLLIPLFAGQLTRSILAEPGVEVYPLLWIVVAWGAVMVLRTGVNLAETYYLGMVGEKVATGLRDRVYAHMQALPLPWHQARKRGQVLSLLTSDADEVSGFVTGTLLPLLPTLLTLLGAFVMMARLDTTLALAVIIGLPAYFLAMKIIGREIRPLARAWMDQYSQLVARAEENLAVLPALKAFGRERLEQQHFQGDNQQLLAIAQRQLRRQALLSPAVNLLAGLGILLLLWLGSQRIAAGSLEPADLVSLLLYAGLLMSPLSSLAGVYGQVQRVRGSAERLIGFFREQGEDLDAGEALGEVRGEVRFDKVSFAYPEREPILRGLNLHIAAGETVAITGVNGAGKSTAAHLLLRFIAPSAGAVYLDGIDIAGASIASVRQQVGLVAQHVQLLNGTVMENIAYGRPEASAEDIERAARAAHADEFIEALPQGYQTLIGDEGIKLSGGQRQRLSLARTLLRDPAVLILDEATAMFDPAGEARFIEECHQVLHSKTVILITHRPASLALADRVLEMREGVLVEGSGQEKPVQA</sequence>
<organism evidence="12 13">
    <name type="scientific">Pseudohalioglobus sediminis</name>
    <dbReference type="NCBI Taxonomy" id="2606449"/>
    <lineage>
        <taxon>Bacteria</taxon>
        <taxon>Pseudomonadati</taxon>
        <taxon>Pseudomonadota</taxon>
        <taxon>Gammaproteobacteria</taxon>
        <taxon>Cellvibrionales</taxon>
        <taxon>Halieaceae</taxon>
        <taxon>Pseudohalioglobus</taxon>
    </lineage>
</organism>
<dbReference type="PROSITE" id="PS50893">
    <property type="entry name" value="ABC_TRANSPORTER_2"/>
    <property type="match status" value="1"/>
</dbReference>
<gene>
    <name evidence="12" type="ORF">F0M18_17290</name>
</gene>
<evidence type="ECO:0000313" key="12">
    <source>
        <dbReference type="EMBL" id="KAA1188957.1"/>
    </source>
</evidence>
<dbReference type="Gene3D" id="1.20.1560.10">
    <property type="entry name" value="ABC transporter type 1, transmembrane domain"/>
    <property type="match status" value="1"/>
</dbReference>
<feature type="transmembrane region" description="Helical" evidence="9">
    <location>
        <begin position="133"/>
        <end position="151"/>
    </location>
</feature>
<feature type="transmembrane region" description="Helical" evidence="9">
    <location>
        <begin position="279"/>
        <end position="298"/>
    </location>
</feature>
<comment type="caution">
    <text evidence="12">The sequence shown here is derived from an EMBL/GenBank/DDBJ whole genome shotgun (WGS) entry which is preliminary data.</text>
</comment>
<evidence type="ECO:0000259" key="10">
    <source>
        <dbReference type="PROSITE" id="PS50893"/>
    </source>
</evidence>
<proteinExistence type="predicted"/>
<dbReference type="InterPro" id="IPR011527">
    <property type="entry name" value="ABC1_TM_dom"/>
</dbReference>
<keyword evidence="8 9" id="KW-0472">Membrane</keyword>
<reference evidence="12 13" key="1">
    <citation type="submission" date="2019-09" db="EMBL/GenBank/DDBJ databases">
        <authorList>
            <person name="Chen X.-Y."/>
        </authorList>
    </citation>
    <scope>NUCLEOTIDE SEQUENCE [LARGE SCALE GENOMIC DNA]</scope>
    <source>
        <strain evidence="12 13">NY5</strain>
    </source>
</reference>
<dbReference type="PANTHER" id="PTHR43394:SF1">
    <property type="entry name" value="ATP-BINDING CASSETTE SUB-FAMILY B MEMBER 10, MITOCHONDRIAL"/>
    <property type="match status" value="1"/>
</dbReference>
<dbReference type="GO" id="GO:0005886">
    <property type="term" value="C:plasma membrane"/>
    <property type="evidence" value="ECO:0007669"/>
    <property type="project" value="UniProtKB-SubCell"/>
</dbReference>
<protein>
    <submittedName>
        <fullName evidence="12">ABC transporter ATP-binding protein</fullName>
    </submittedName>
</protein>
<dbReference type="Proteomes" id="UP000323708">
    <property type="component" value="Unassembled WGS sequence"/>
</dbReference>
<dbReference type="InterPro" id="IPR003593">
    <property type="entry name" value="AAA+_ATPase"/>
</dbReference>
<dbReference type="SMART" id="SM00382">
    <property type="entry name" value="AAA"/>
    <property type="match status" value="1"/>
</dbReference>
<dbReference type="GO" id="GO:0016887">
    <property type="term" value="F:ATP hydrolysis activity"/>
    <property type="evidence" value="ECO:0007669"/>
    <property type="project" value="InterPro"/>
</dbReference>
<dbReference type="AlphaFoldDB" id="A0A5B0WQT7"/>
<feature type="domain" description="ABC transmembrane type-1" evidence="11">
    <location>
        <begin position="16"/>
        <end position="300"/>
    </location>
</feature>
<evidence type="ECO:0000256" key="9">
    <source>
        <dbReference type="SAM" id="Phobius"/>
    </source>
</evidence>
<keyword evidence="5" id="KW-0547">Nucleotide-binding</keyword>
<dbReference type="Pfam" id="PF00664">
    <property type="entry name" value="ABC_membrane"/>
    <property type="match status" value="1"/>
</dbReference>
<keyword evidence="6 12" id="KW-0067">ATP-binding</keyword>
<dbReference type="InterPro" id="IPR017871">
    <property type="entry name" value="ABC_transporter-like_CS"/>
</dbReference>
<dbReference type="Pfam" id="PF00005">
    <property type="entry name" value="ABC_tran"/>
    <property type="match status" value="1"/>
</dbReference>
<accession>A0A5B0WQT7</accession>
<evidence type="ECO:0000256" key="4">
    <source>
        <dbReference type="ARBA" id="ARBA00022692"/>
    </source>
</evidence>
<keyword evidence="4 9" id="KW-0812">Transmembrane</keyword>
<dbReference type="RefSeq" id="WP_149612720.1">
    <property type="nucleotide sequence ID" value="NZ_VTUX01000009.1"/>
</dbReference>
<evidence type="ECO:0000256" key="6">
    <source>
        <dbReference type="ARBA" id="ARBA00022840"/>
    </source>
</evidence>
<dbReference type="GO" id="GO:0015421">
    <property type="term" value="F:ABC-type oligopeptide transporter activity"/>
    <property type="evidence" value="ECO:0007669"/>
    <property type="project" value="TreeGrafter"/>
</dbReference>
<keyword evidence="2" id="KW-0813">Transport</keyword>
<keyword evidence="13" id="KW-1185">Reference proteome</keyword>
<dbReference type="SUPFAM" id="SSF90123">
    <property type="entry name" value="ABC transporter transmembrane region"/>
    <property type="match status" value="1"/>
</dbReference>
<feature type="domain" description="ABC transporter" evidence="10">
    <location>
        <begin position="332"/>
        <end position="556"/>
    </location>
</feature>
<dbReference type="PANTHER" id="PTHR43394">
    <property type="entry name" value="ATP-DEPENDENT PERMEASE MDL1, MITOCHONDRIAL"/>
    <property type="match status" value="1"/>
</dbReference>
<keyword evidence="3" id="KW-1003">Cell membrane</keyword>
<keyword evidence="7 9" id="KW-1133">Transmembrane helix</keyword>
<dbReference type="FunFam" id="3.40.50.300:FF:000299">
    <property type="entry name" value="ABC transporter ATP-binding protein/permease"/>
    <property type="match status" value="1"/>
</dbReference>
<comment type="subcellular location">
    <subcellularLocation>
        <location evidence="1">Cell membrane</location>
        <topology evidence="1">Multi-pass membrane protein</topology>
    </subcellularLocation>
</comment>
<evidence type="ECO:0000259" key="11">
    <source>
        <dbReference type="PROSITE" id="PS50929"/>
    </source>
</evidence>
<evidence type="ECO:0000256" key="7">
    <source>
        <dbReference type="ARBA" id="ARBA00022989"/>
    </source>
</evidence>
<dbReference type="InterPro" id="IPR036640">
    <property type="entry name" value="ABC1_TM_sf"/>
</dbReference>
<dbReference type="PROSITE" id="PS50929">
    <property type="entry name" value="ABC_TM1F"/>
    <property type="match status" value="1"/>
</dbReference>
<dbReference type="Gene3D" id="3.40.50.300">
    <property type="entry name" value="P-loop containing nucleotide triphosphate hydrolases"/>
    <property type="match status" value="1"/>
</dbReference>
<evidence type="ECO:0000256" key="8">
    <source>
        <dbReference type="ARBA" id="ARBA00023136"/>
    </source>
</evidence>
<dbReference type="InterPro" id="IPR039421">
    <property type="entry name" value="Type_1_exporter"/>
</dbReference>
<evidence type="ECO:0000256" key="1">
    <source>
        <dbReference type="ARBA" id="ARBA00004651"/>
    </source>
</evidence>
<dbReference type="InterPro" id="IPR003439">
    <property type="entry name" value="ABC_transporter-like_ATP-bd"/>
</dbReference>
<feature type="transmembrane region" description="Helical" evidence="9">
    <location>
        <begin position="52"/>
        <end position="71"/>
    </location>
</feature>
<evidence type="ECO:0000256" key="3">
    <source>
        <dbReference type="ARBA" id="ARBA00022475"/>
    </source>
</evidence>
<dbReference type="EMBL" id="VTUX01000009">
    <property type="protein sequence ID" value="KAA1188957.1"/>
    <property type="molecule type" value="Genomic_DNA"/>
</dbReference>